<dbReference type="Gene3D" id="3.40.720.10">
    <property type="entry name" value="Alkaline Phosphatase, subunit A"/>
    <property type="match status" value="1"/>
</dbReference>
<dbReference type="PROSITE" id="PS51318">
    <property type="entry name" value="TAT"/>
    <property type="match status" value="1"/>
</dbReference>
<accession>F2AME6</accession>
<reference evidence="2 3" key="1">
    <citation type="journal article" date="2013" name="Mar. Genomics">
        <title>Expression of sulfatases in Rhodopirellula baltica and the diversity of sulfatases in the genus Rhodopirellula.</title>
        <authorList>
            <person name="Wegner C.E."/>
            <person name="Richter-Heitmann T."/>
            <person name="Klindworth A."/>
            <person name="Klockow C."/>
            <person name="Richter M."/>
            <person name="Achstetter T."/>
            <person name="Glockner F.O."/>
            <person name="Harder J."/>
        </authorList>
    </citation>
    <scope>NUCLEOTIDE SEQUENCE [LARGE SCALE GENOMIC DNA]</scope>
    <source>
        <strain evidence="2 3">WH47</strain>
    </source>
</reference>
<evidence type="ECO:0000313" key="3">
    <source>
        <dbReference type="Proteomes" id="UP000006222"/>
    </source>
</evidence>
<sequence>MASDQPPLTRCGSFNQQPARAVHPQTVSSNFHATTLLAIFHAREPIMTPDFSLQSKRRVFLKQATSTVGAAALAHLLGRDMASAAAPAANLGGMHFAPKAKRIIYLFQSGGPAQQDLFDHKPMLEQMHGRELPPEVRGEQRLTGMSVNQSSLPVAASKFKFAQHGKSGAWLSELLPYHRDIVDDVCFIKSMHTEAINHDPAITFFQTGSQIAGRPSLGSWISYGLGSENDDLPAFVVLVTKGQGGQPLYSRLWGNGFLDSKYQGVQFRGGEDPVLYLSNPDGISRDHRRQQLDSINRLNSHQYQREFDPEIQSRIAQYEMAFKMQTSVPDATDFSDEPESTFELYGEDAKQPGTFAANCLLARRLAQRDVRFIQLYHQGWDQHSNLPKGIAGQAKETDQASAALVKDLKRLGMLDDTLVIWGGEFGRTSYSQGTLTPGNYGRDHHPRCFTTWMAGGGIRPGMSYGTTDEFSYNVAENGVHVHDFNATILNLMGIDHERLTYKYQGRRFRLTDVHGHVVRDILA</sequence>
<dbReference type="AntiFam" id="ANF00068">
    <property type="entry name" value="Translation of DNA repeat"/>
</dbReference>
<dbReference type="SUPFAM" id="SSF53649">
    <property type="entry name" value="Alkaline phosphatase-like"/>
    <property type="match status" value="1"/>
</dbReference>
<dbReference type="PANTHER" id="PTHR43737:SF1">
    <property type="entry name" value="DUF1501 DOMAIN-CONTAINING PROTEIN"/>
    <property type="match status" value="1"/>
</dbReference>
<dbReference type="Pfam" id="PF07394">
    <property type="entry name" value="DUF1501"/>
    <property type="match status" value="1"/>
</dbReference>
<dbReference type="EMBL" id="AFAR01000053">
    <property type="protein sequence ID" value="EGF29132.1"/>
    <property type="molecule type" value="Genomic_DNA"/>
</dbReference>
<comment type="caution">
    <text evidence="2">The sequence shown here is derived from an EMBL/GenBank/DDBJ whole genome shotgun (WGS) entry which is preliminary data.</text>
</comment>
<dbReference type="Proteomes" id="UP000006222">
    <property type="component" value="Unassembled WGS sequence"/>
</dbReference>
<protein>
    <submittedName>
        <fullName evidence="2">Protein containing DUF1501</fullName>
    </submittedName>
</protein>
<dbReference type="InterPro" id="IPR010869">
    <property type="entry name" value="DUF1501"/>
</dbReference>
<name>F2AME6_RHOBT</name>
<evidence type="ECO:0000256" key="1">
    <source>
        <dbReference type="SAM" id="MobiDB-lite"/>
    </source>
</evidence>
<dbReference type="InterPro" id="IPR017850">
    <property type="entry name" value="Alkaline_phosphatase_core_sf"/>
</dbReference>
<organism evidence="2 3">
    <name type="scientific">Rhodopirellula baltica WH47</name>
    <dbReference type="NCBI Taxonomy" id="991778"/>
    <lineage>
        <taxon>Bacteria</taxon>
        <taxon>Pseudomonadati</taxon>
        <taxon>Planctomycetota</taxon>
        <taxon>Planctomycetia</taxon>
        <taxon>Pirellulales</taxon>
        <taxon>Pirellulaceae</taxon>
        <taxon>Rhodopirellula</taxon>
    </lineage>
</organism>
<dbReference type="AlphaFoldDB" id="F2AME6"/>
<evidence type="ECO:0000313" key="2">
    <source>
        <dbReference type="EMBL" id="EGF29132.1"/>
    </source>
</evidence>
<feature type="region of interest" description="Disordered" evidence="1">
    <location>
        <begin position="1"/>
        <end position="20"/>
    </location>
</feature>
<proteinExistence type="predicted"/>
<gene>
    <name evidence="2" type="ORF">RBWH47_03483</name>
</gene>
<dbReference type="PANTHER" id="PTHR43737">
    <property type="entry name" value="BLL7424 PROTEIN"/>
    <property type="match status" value="1"/>
</dbReference>
<dbReference type="InterPro" id="IPR006311">
    <property type="entry name" value="TAT_signal"/>
</dbReference>
<dbReference type="PATRIC" id="fig|991778.3.peg.886"/>